<name>Q2GFC2_EHRCR</name>
<dbReference type="AlphaFoldDB" id="Q2GFC2"/>
<sequence>MLMLLVGIVIYRLLQIYDMIAGMLFIQLLH</sequence>
<keyword evidence="1" id="KW-0472">Membrane</keyword>
<dbReference type="STRING" id="205920.ECH_1076"/>
<dbReference type="HOGENOM" id="CLU_3403290_0_0_5"/>
<dbReference type="Proteomes" id="UP000008320">
    <property type="component" value="Chromosome"/>
</dbReference>
<accession>Q2GFC2</accession>
<proteinExistence type="predicted"/>
<keyword evidence="3" id="KW-1185">Reference proteome</keyword>
<protein>
    <submittedName>
        <fullName evidence="2">Uncharacterized protein</fullName>
    </submittedName>
</protein>
<evidence type="ECO:0000313" key="2">
    <source>
        <dbReference type="EMBL" id="ABD45531.1"/>
    </source>
</evidence>
<keyword evidence="1" id="KW-1133">Transmembrane helix</keyword>
<organism evidence="2 3">
    <name type="scientific">Ehrlichia chaffeensis (strain ATCC CRL-10679 / Arkansas)</name>
    <dbReference type="NCBI Taxonomy" id="205920"/>
    <lineage>
        <taxon>Bacteria</taxon>
        <taxon>Pseudomonadati</taxon>
        <taxon>Pseudomonadota</taxon>
        <taxon>Alphaproteobacteria</taxon>
        <taxon>Rickettsiales</taxon>
        <taxon>Anaplasmataceae</taxon>
        <taxon>Ehrlichia</taxon>
    </lineage>
</organism>
<dbReference type="KEGG" id="ech:ECH_1076"/>
<dbReference type="EMBL" id="CP000236">
    <property type="protein sequence ID" value="ABD45531.1"/>
    <property type="molecule type" value="Genomic_DNA"/>
</dbReference>
<gene>
    <name evidence="2" type="ordered locus">ECH_1076</name>
</gene>
<evidence type="ECO:0000313" key="3">
    <source>
        <dbReference type="Proteomes" id="UP000008320"/>
    </source>
</evidence>
<feature type="transmembrane region" description="Helical" evidence="1">
    <location>
        <begin position="6"/>
        <end position="29"/>
    </location>
</feature>
<reference evidence="2 3" key="1">
    <citation type="journal article" date="2006" name="PLoS Genet.">
        <title>Comparative genomics of emerging human ehrlichiosis agents.</title>
        <authorList>
            <person name="Dunning Hotopp J.C."/>
            <person name="Lin M."/>
            <person name="Madupu R."/>
            <person name="Crabtree J."/>
            <person name="Angiuoli S.V."/>
            <person name="Eisen J.A."/>
            <person name="Seshadri R."/>
            <person name="Ren Q."/>
            <person name="Wu M."/>
            <person name="Utterback T.R."/>
            <person name="Smith S."/>
            <person name="Lewis M."/>
            <person name="Khouri H."/>
            <person name="Zhang C."/>
            <person name="Niu H."/>
            <person name="Lin Q."/>
            <person name="Ohashi N."/>
            <person name="Zhi N."/>
            <person name="Nelson W."/>
            <person name="Brinkac L.M."/>
            <person name="Dodson R.J."/>
            <person name="Rosovitz M.J."/>
            <person name="Sundaram J."/>
            <person name="Daugherty S.C."/>
            <person name="Davidsen T."/>
            <person name="Durkin A.S."/>
            <person name="Gwinn M."/>
            <person name="Haft D.H."/>
            <person name="Selengut J.D."/>
            <person name="Sullivan S.A."/>
            <person name="Zafar N."/>
            <person name="Zhou L."/>
            <person name="Benahmed F."/>
            <person name="Forberger H."/>
            <person name="Halpin R."/>
            <person name="Mulligan S."/>
            <person name="Robinson J."/>
            <person name="White O."/>
            <person name="Rikihisa Y."/>
            <person name="Tettelin H."/>
        </authorList>
    </citation>
    <scope>NUCLEOTIDE SEQUENCE [LARGE SCALE GENOMIC DNA]</scope>
    <source>
        <strain evidence="3">ATCC CRL-10679 / Arkansas</strain>
    </source>
</reference>
<evidence type="ECO:0000256" key="1">
    <source>
        <dbReference type="SAM" id="Phobius"/>
    </source>
</evidence>
<keyword evidence="1" id="KW-0812">Transmembrane</keyword>